<dbReference type="EMBL" id="QWIO01000410">
    <property type="protein sequence ID" value="RMY97678.1"/>
    <property type="molecule type" value="Genomic_DNA"/>
</dbReference>
<organism evidence="2 3">
    <name type="scientific">Hortaea werneckii</name>
    <name type="common">Black yeast</name>
    <name type="synonym">Cladosporium werneckii</name>
    <dbReference type="NCBI Taxonomy" id="91943"/>
    <lineage>
        <taxon>Eukaryota</taxon>
        <taxon>Fungi</taxon>
        <taxon>Dikarya</taxon>
        <taxon>Ascomycota</taxon>
        <taxon>Pezizomycotina</taxon>
        <taxon>Dothideomycetes</taxon>
        <taxon>Dothideomycetidae</taxon>
        <taxon>Mycosphaerellales</taxon>
        <taxon>Teratosphaeriaceae</taxon>
        <taxon>Hortaea</taxon>
    </lineage>
</organism>
<feature type="compositionally biased region" description="Low complexity" evidence="1">
    <location>
        <begin position="398"/>
        <end position="420"/>
    </location>
</feature>
<protein>
    <recommendedName>
        <fullName evidence="4">Arrestin-like N-terminal domain-containing protein</fullName>
    </recommendedName>
</protein>
<dbReference type="InterPro" id="IPR014752">
    <property type="entry name" value="Arrestin-like_C"/>
</dbReference>
<gene>
    <name evidence="2" type="ORF">D0864_04679</name>
</gene>
<dbReference type="Proteomes" id="UP000269539">
    <property type="component" value="Unassembled WGS sequence"/>
</dbReference>
<evidence type="ECO:0008006" key="4">
    <source>
        <dbReference type="Google" id="ProtNLM"/>
    </source>
</evidence>
<evidence type="ECO:0000313" key="3">
    <source>
        <dbReference type="Proteomes" id="UP000269539"/>
    </source>
</evidence>
<dbReference type="Gene3D" id="2.60.40.640">
    <property type="match status" value="1"/>
</dbReference>
<sequence>MGKVGTLMIRVVLDEPNRIYCGPKEPVTGYVNLYYDIPDSRKKREELPADLFGPLKLSINFHGRAKTKITTDNSSHGSVHRGRAPLFHIVSEIYDGPYRSAPGEKHRIPFSVYFPPAADMSSLRTWREHPKFDPGFFGELPPSCKTDYVRVNSKFEAFTEFRVETTATMPGIDIKIIIINEHEGPLVLYEKPRTRVEDVGIANDEWRSRLKIRNAELLPESERPSGFREKFKAMTQSDYFPEYYFEALCTHPQRLYLQEPIRFELRIRPQAELSTAPLWPDLYLKTFAVTLHARTLVRANLHILSEPESFGDEKVLGFVAGEQDLPPGPFEKANDMTKEIVTGPLSGGPSSFTTFNIARSYQMQIKFVVAGAGKEFKSERRTPVEVCPPLILPGADGPGAGAAAMPGGETIAGPSAARAGAPGGPDGLPRYEAQVEPPAYGEQKGA</sequence>
<comment type="caution">
    <text evidence="2">The sequence shown here is derived from an EMBL/GenBank/DDBJ whole genome shotgun (WGS) entry which is preliminary data.</text>
</comment>
<feature type="region of interest" description="Disordered" evidence="1">
    <location>
        <begin position="398"/>
        <end position="446"/>
    </location>
</feature>
<dbReference type="AlphaFoldDB" id="A0A3M7G982"/>
<proteinExistence type="predicted"/>
<accession>A0A3M7G982</accession>
<name>A0A3M7G982_HORWE</name>
<reference evidence="2 3" key="1">
    <citation type="journal article" date="2018" name="BMC Genomics">
        <title>Genomic evidence for intraspecific hybridization in a clonal and extremely halotolerant yeast.</title>
        <authorList>
            <person name="Gostincar C."/>
            <person name="Stajich J.E."/>
            <person name="Zupancic J."/>
            <person name="Zalar P."/>
            <person name="Gunde-Cimerman N."/>
        </authorList>
    </citation>
    <scope>NUCLEOTIDE SEQUENCE [LARGE SCALE GENOMIC DNA]</scope>
    <source>
        <strain evidence="2 3">EXF-10513</strain>
    </source>
</reference>
<evidence type="ECO:0000256" key="1">
    <source>
        <dbReference type="SAM" id="MobiDB-lite"/>
    </source>
</evidence>
<evidence type="ECO:0000313" key="2">
    <source>
        <dbReference type="EMBL" id="RMY97678.1"/>
    </source>
</evidence>